<evidence type="ECO:0000256" key="1">
    <source>
        <dbReference type="SAM" id="MobiDB-lite"/>
    </source>
</evidence>
<comment type="caution">
    <text evidence="2">The sequence shown here is derived from an EMBL/GenBank/DDBJ whole genome shotgun (WGS) entry which is preliminary data.</text>
</comment>
<feature type="compositionally biased region" description="Polar residues" evidence="1">
    <location>
        <begin position="86"/>
        <end position="99"/>
    </location>
</feature>
<name>A0A1W0WTM0_HYPEX</name>
<dbReference type="EMBL" id="MTYJ01000048">
    <property type="protein sequence ID" value="OQV18541.1"/>
    <property type="molecule type" value="Genomic_DNA"/>
</dbReference>
<evidence type="ECO:0000313" key="3">
    <source>
        <dbReference type="Proteomes" id="UP000192578"/>
    </source>
</evidence>
<evidence type="ECO:0000313" key="2">
    <source>
        <dbReference type="EMBL" id="OQV18541.1"/>
    </source>
</evidence>
<gene>
    <name evidence="2" type="ORF">BV898_07367</name>
</gene>
<keyword evidence="3" id="KW-1185">Reference proteome</keyword>
<dbReference type="AlphaFoldDB" id="A0A1W0WTM0"/>
<sequence>MHHHLHGCRAPAGLRPRALLPEPLPKFAPKSYPDLHRTGLQARSQNQALFPIRSHVKGDDCGRIGTTHHNADVRSWLPQRKRRRTSSGSASCSQGGLPK</sequence>
<proteinExistence type="predicted"/>
<feature type="compositionally biased region" description="Low complexity" evidence="1">
    <location>
        <begin position="9"/>
        <end position="21"/>
    </location>
</feature>
<reference evidence="3" key="1">
    <citation type="submission" date="2017-01" db="EMBL/GenBank/DDBJ databases">
        <title>Comparative genomics of anhydrobiosis in the tardigrade Hypsibius dujardini.</title>
        <authorList>
            <person name="Yoshida Y."/>
            <person name="Koutsovoulos G."/>
            <person name="Laetsch D."/>
            <person name="Stevens L."/>
            <person name="Kumar S."/>
            <person name="Horikawa D."/>
            <person name="Ishino K."/>
            <person name="Komine S."/>
            <person name="Tomita M."/>
            <person name="Blaxter M."/>
            <person name="Arakawa K."/>
        </authorList>
    </citation>
    <scope>NUCLEOTIDE SEQUENCE [LARGE SCALE GENOMIC DNA]</scope>
    <source>
        <strain evidence="3">Z151</strain>
    </source>
</reference>
<feature type="region of interest" description="Disordered" evidence="1">
    <location>
        <begin position="72"/>
        <end position="99"/>
    </location>
</feature>
<feature type="region of interest" description="Disordered" evidence="1">
    <location>
        <begin position="1"/>
        <end position="22"/>
    </location>
</feature>
<protein>
    <submittedName>
        <fullName evidence="2">Uncharacterized protein</fullName>
    </submittedName>
</protein>
<dbReference type="Proteomes" id="UP000192578">
    <property type="component" value="Unassembled WGS sequence"/>
</dbReference>
<accession>A0A1W0WTM0</accession>
<organism evidence="2 3">
    <name type="scientific">Hypsibius exemplaris</name>
    <name type="common">Freshwater tardigrade</name>
    <dbReference type="NCBI Taxonomy" id="2072580"/>
    <lineage>
        <taxon>Eukaryota</taxon>
        <taxon>Metazoa</taxon>
        <taxon>Ecdysozoa</taxon>
        <taxon>Tardigrada</taxon>
        <taxon>Eutardigrada</taxon>
        <taxon>Parachela</taxon>
        <taxon>Hypsibioidea</taxon>
        <taxon>Hypsibiidae</taxon>
        <taxon>Hypsibius</taxon>
    </lineage>
</organism>